<keyword evidence="2" id="KW-1185">Reference proteome</keyword>
<accession>A0ABQ7Y0Q7</accession>
<proteinExistence type="predicted"/>
<reference evidence="1 2" key="1">
    <citation type="submission" date="2021-05" db="EMBL/GenBank/DDBJ databases">
        <title>Genome Assembly of Synthetic Allotetraploid Brassica napus Reveals Homoeologous Exchanges between Subgenomes.</title>
        <authorList>
            <person name="Davis J.T."/>
        </authorList>
    </citation>
    <scope>NUCLEOTIDE SEQUENCE [LARGE SCALE GENOMIC DNA]</scope>
    <source>
        <strain evidence="2">cv. Da-Ae</strain>
        <tissue evidence="1">Seedling</tissue>
    </source>
</reference>
<gene>
    <name evidence="1" type="ORF">HID58_090001</name>
</gene>
<evidence type="ECO:0000313" key="1">
    <source>
        <dbReference type="EMBL" id="KAH0861740.1"/>
    </source>
</evidence>
<evidence type="ECO:0000313" key="2">
    <source>
        <dbReference type="Proteomes" id="UP000824890"/>
    </source>
</evidence>
<sequence length="167" mass="18819">MRLLNKTHYGNLPNKTKLAFEEMCHCQNVVLLDPTPVTLAAEAETSARWNKLASIEEKFFRQKSCVRWMGTGDQNTTLFHRSVQTRNASNSITILVNEAGETLTNLPDIKKETVMHFQKFLQVQDMDSEGDSLPLLQELAVRDQGGEATSEVLGHATYHQSSIETRV</sequence>
<comment type="caution">
    <text evidence="1">The sequence shown here is derived from an EMBL/GenBank/DDBJ whole genome shotgun (WGS) entry which is preliminary data.</text>
</comment>
<organism evidence="1 2">
    <name type="scientific">Brassica napus</name>
    <name type="common">Rape</name>
    <dbReference type="NCBI Taxonomy" id="3708"/>
    <lineage>
        <taxon>Eukaryota</taxon>
        <taxon>Viridiplantae</taxon>
        <taxon>Streptophyta</taxon>
        <taxon>Embryophyta</taxon>
        <taxon>Tracheophyta</taxon>
        <taxon>Spermatophyta</taxon>
        <taxon>Magnoliopsida</taxon>
        <taxon>eudicotyledons</taxon>
        <taxon>Gunneridae</taxon>
        <taxon>Pentapetalae</taxon>
        <taxon>rosids</taxon>
        <taxon>malvids</taxon>
        <taxon>Brassicales</taxon>
        <taxon>Brassicaceae</taxon>
        <taxon>Brassiceae</taxon>
        <taxon>Brassica</taxon>
    </lineage>
</organism>
<dbReference type="Proteomes" id="UP000824890">
    <property type="component" value="Unassembled WGS sequence"/>
</dbReference>
<name>A0ABQ7Y0Q7_BRANA</name>
<protein>
    <submittedName>
        <fullName evidence="1">Uncharacterized protein</fullName>
    </submittedName>
</protein>
<dbReference type="EMBL" id="JAGKQM010000019">
    <property type="protein sequence ID" value="KAH0861740.1"/>
    <property type="molecule type" value="Genomic_DNA"/>
</dbReference>